<gene>
    <name evidence="1" type="ORF">BECKDK2373C_GA0170839_102728</name>
</gene>
<protein>
    <submittedName>
        <fullName evidence="1">Uncharacterized protein</fullName>
    </submittedName>
</protein>
<accession>A0A450SCH1</accession>
<dbReference type="AlphaFoldDB" id="A0A450SCH1"/>
<evidence type="ECO:0000313" key="1">
    <source>
        <dbReference type="EMBL" id="VFJ50010.1"/>
    </source>
</evidence>
<organism evidence="1">
    <name type="scientific">Candidatus Kentrum sp. DK</name>
    <dbReference type="NCBI Taxonomy" id="2126562"/>
    <lineage>
        <taxon>Bacteria</taxon>
        <taxon>Pseudomonadati</taxon>
        <taxon>Pseudomonadota</taxon>
        <taxon>Gammaproteobacteria</taxon>
        <taxon>Candidatus Kentrum</taxon>
    </lineage>
</organism>
<proteinExistence type="predicted"/>
<name>A0A450SCH1_9GAMM</name>
<sequence length="1252" mass="140677">MKIPPSLSLIRGLSSTGIGEGDHDVSHGEQYLLADQALVASDRALFAEARPWLTLDTDPLDRNALGDKLVSWSVFNRNGRIFVVHLGPADNYDKRPAYFSHAIVWAWEECAAPFDPLLYFGFTESFERPWRLPTERRPINEPVVPDRLDVAFIREHRNLAINLLAACRSAITHQQPLVIAAPVEKLARGGMLESLARFAMAALPRTDKQQVAVRFYTRRPEQLIEQSGADIVFAPEATVTPLLRNSSVTVMDGKLHVISGKSSDDLAHRYAEGVYRNFLRLPDSLIAFTNHFAQVELNDEEKVRLLPVIYNLADALGAGDKERRLFLTRFLPDAPQRVGLPLFLRSLASPKQWSGFPPDALIEILLPPSTGDSKANSLAMELAQALDGSGWSLDEAIRAWWNPRSDDKLNRLLLLAGNTRSLLSESVLLDLLKDVPLTRIPSAEYVCWLLAAEDRAGTLSHRSTETDPLIQLAREDGDTRQLLFEATAARRLGVDWIRRIIEDPRQEQELFQALFENVFADIREIQRWGGMPERLAFAAWRSEIVSPEMAEQAVTIAGQCSPVDDFPLLLELASLEEVANRALPSGQSLEEPHPYVRGYDEAITKNAVSGDSALPKTAEWLSSEELKSTNWDKSAPTHFFHREKRSRNAKRKLTTAVRRKPRMPAFQFANPPNEEKQRHIESDITDNRERLAHPTGHSVKGGTPHEVMHTGSGTPELTNQISRQLRDTAIANEENWNLLGVKLVEAALDTDRPGISPRLFIENTETGGKPIDWVRGVDTLPKLLAAPEFRGTLGYPALLELAGYAPDSLSMDRIMEEIDGILLGISPNSEALRKHLSDLLRSGLWGYWRKRFTPRENLNASKLAEYWFELNAKSDRKSGIPMEEWQATLKGLILDSKMLGWIWPSAKNGFPWIAPFERRQVADLAGCAADLNTLGSLRRRLLESGTGGIGISLAELEEILDVNCRSPNKIAGIAEAVRSTPHDTIYVIAEEDLWDWRRIAEAIVRILSDWATTVQTGGRLPHNNVFLTTLNQNAEKVLLPPDTSRFNLLAYRLGELDYSRLADRLSSNITIDVELDRLTEEFTDYLLDEKASPVITIPRGFGSALGRWENQQGTDIREFDYHPLIGLAYQVKDRLEKTSGTPPNFPKIWKRLARAVRSQPNLAKPIPYPEPWLPLLEVAALFSIDKYLSGLAKKMVVSCNITAQSNDWLEAVYYSMERLANGERIDDYMPREASEYDAAFAEFESWLQDDMG</sequence>
<dbReference type="EMBL" id="CAADEY010000027">
    <property type="protein sequence ID" value="VFJ50010.1"/>
    <property type="molecule type" value="Genomic_DNA"/>
</dbReference>
<reference evidence="1" key="1">
    <citation type="submission" date="2019-02" db="EMBL/GenBank/DDBJ databases">
        <authorList>
            <person name="Gruber-Vodicka R. H."/>
            <person name="Seah K. B. B."/>
        </authorList>
    </citation>
    <scope>NUCLEOTIDE SEQUENCE</scope>
    <source>
        <strain evidence="1">BECK_DK161</strain>
    </source>
</reference>